<dbReference type="GO" id="GO:0006355">
    <property type="term" value="P:regulation of DNA-templated transcription"/>
    <property type="evidence" value="ECO:0007669"/>
    <property type="project" value="InterPro"/>
</dbReference>
<dbReference type="Proteomes" id="UP000007033">
    <property type="component" value="Chromosome"/>
</dbReference>
<reference evidence="1 2" key="1">
    <citation type="journal article" date="2011" name="J. Bacteriol.">
        <title>Genome sequence of Lactobacillus amylovorus GRL1112.</title>
        <authorList>
            <person name="Kant R."/>
            <person name="Paulin L."/>
            <person name="Alatalo E."/>
            <person name="de Vos W.M."/>
            <person name="Palva A."/>
        </authorList>
    </citation>
    <scope>NUCLEOTIDE SEQUENCE [LARGE SCALE GENOMIC DNA]</scope>
    <source>
        <strain evidence="1 2">GRL 1112</strain>
    </source>
</reference>
<dbReference type="AlphaFoldDB" id="E4SIW0"/>
<sequence length="43" mass="4977">MKKKFTTTLDSELIKQMKVYAIEHDTSVAKLIEKAVEQLIKPE</sequence>
<dbReference type="SUPFAM" id="SSF47598">
    <property type="entry name" value="Ribbon-helix-helix"/>
    <property type="match status" value="1"/>
</dbReference>
<evidence type="ECO:0000313" key="1">
    <source>
        <dbReference type="EMBL" id="ADQ59109.1"/>
    </source>
</evidence>
<accession>E4SIW0</accession>
<dbReference type="InterPro" id="IPR045944">
    <property type="entry name" value="DUF6364"/>
</dbReference>
<evidence type="ECO:0000313" key="2">
    <source>
        <dbReference type="Proteomes" id="UP000007033"/>
    </source>
</evidence>
<dbReference type="PATRIC" id="fig|695560.3.peg.1136"/>
<dbReference type="Gene3D" id="1.10.1220.10">
    <property type="entry name" value="Met repressor-like"/>
    <property type="match status" value="1"/>
</dbReference>
<gene>
    <name evidence="1" type="ordered locus">LA2_05750</name>
</gene>
<dbReference type="KEGG" id="lam:LA2_05750"/>
<name>E4SIW0_LACAR</name>
<organism evidence="1 2">
    <name type="scientific">Lactobacillus amylovorus (strain GRL 1112)</name>
    <dbReference type="NCBI Taxonomy" id="695560"/>
    <lineage>
        <taxon>Bacteria</taxon>
        <taxon>Bacillati</taxon>
        <taxon>Bacillota</taxon>
        <taxon>Bacilli</taxon>
        <taxon>Lactobacillales</taxon>
        <taxon>Lactobacillaceae</taxon>
        <taxon>Lactobacillus</taxon>
    </lineage>
</organism>
<dbReference type="RefSeq" id="WP_013437904.1">
    <property type="nucleotide sequence ID" value="NC_014724.1"/>
</dbReference>
<protein>
    <submittedName>
        <fullName evidence="1">Uncharacterized protein</fullName>
    </submittedName>
</protein>
<dbReference type="EMBL" id="CP002338">
    <property type="protein sequence ID" value="ADQ59109.1"/>
    <property type="molecule type" value="Genomic_DNA"/>
</dbReference>
<dbReference type="InterPro" id="IPR013321">
    <property type="entry name" value="Arc_rbn_hlx_hlx"/>
</dbReference>
<proteinExistence type="predicted"/>
<dbReference type="HOGENOM" id="CLU_3235039_0_0_9"/>
<dbReference type="InterPro" id="IPR010985">
    <property type="entry name" value="Ribbon_hlx_hlx"/>
</dbReference>
<dbReference type="Pfam" id="PF19891">
    <property type="entry name" value="DUF6364"/>
    <property type="match status" value="1"/>
</dbReference>